<evidence type="ECO:0000313" key="1">
    <source>
        <dbReference type="EMBL" id="MBB3139879.1"/>
    </source>
</evidence>
<sequence>MHDARPHAIRDIAHRWFAFFEGETESIERHLDLFAPDVRLVHAGVHLLAEGQPAMARWLEQAPGDHDSHFIRDLSWQARSADSARMQMDIAYQVVQADGSLGGAMIHYETEVVFDANDEARFRFLQKTPLMPNPDRDFKDSFADNRLGAGLARLRFLSAQHSPERIETELLDAEAREAWRALRSTVSLEELADARLITQDDTALSLSLQLNSVAERRLALTFIERPGRYPSIRQIEWR</sequence>
<dbReference type="SUPFAM" id="SSF54427">
    <property type="entry name" value="NTF2-like"/>
    <property type="match status" value="1"/>
</dbReference>
<dbReference type="RefSeq" id="WP_183386294.1">
    <property type="nucleotide sequence ID" value="NZ_JACHXM010000002.1"/>
</dbReference>
<gene>
    <name evidence="1" type="ORF">FHR96_000726</name>
</gene>
<reference evidence="1 2" key="1">
    <citation type="submission" date="2020-08" db="EMBL/GenBank/DDBJ databases">
        <title>Genomic Encyclopedia of Type Strains, Phase III (KMG-III): the genomes of soil and plant-associated and newly described type strains.</title>
        <authorList>
            <person name="Whitman W."/>
        </authorList>
    </citation>
    <scope>NUCLEOTIDE SEQUENCE [LARGE SCALE GENOMIC DNA]</scope>
    <source>
        <strain evidence="1 2">CECT 5995</strain>
    </source>
</reference>
<dbReference type="AlphaFoldDB" id="A0A7W5G485"/>
<accession>A0A7W5G485</accession>
<evidence type="ECO:0000313" key="2">
    <source>
        <dbReference type="Proteomes" id="UP000525987"/>
    </source>
</evidence>
<dbReference type="Gene3D" id="3.10.450.50">
    <property type="match status" value="1"/>
</dbReference>
<name>A0A7W5G485_9GAMM</name>
<keyword evidence="2" id="KW-1185">Reference proteome</keyword>
<dbReference type="EMBL" id="JACHXM010000002">
    <property type="protein sequence ID" value="MBB3139879.1"/>
    <property type="molecule type" value="Genomic_DNA"/>
</dbReference>
<proteinExistence type="predicted"/>
<protein>
    <submittedName>
        <fullName evidence="1">Uncharacterized protein</fullName>
    </submittedName>
</protein>
<dbReference type="Proteomes" id="UP000525987">
    <property type="component" value="Unassembled WGS sequence"/>
</dbReference>
<comment type="caution">
    <text evidence="1">The sequence shown here is derived from an EMBL/GenBank/DDBJ whole genome shotgun (WGS) entry which is preliminary data.</text>
</comment>
<organism evidence="1 2">
    <name type="scientific">Halomonas organivorans</name>
    <dbReference type="NCBI Taxonomy" id="257772"/>
    <lineage>
        <taxon>Bacteria</taxon>
        <taxon>Pseudomonadati</taxon>
        <taxon>Pseudomonadota</taxon>
        <taxon>Gammaproteobacteria</taxon>
        <taxon>Oceanospirillales</taxon>
        <taxon>Halomonadaceae</taxon>
        <taxon>Halomonas</taxon>
    </lineage>
</organism>
<dbReference type="InterPro" id="IPR032710">
    <property type="entry name" value="NTF2-like_dom_sf"/>
</dbReference>